<keyword evidence="2" id="KW-1185">Reference proteome</keyword>
<gene>
    <name evidence="1" type="ORF">QI031_16860</name>
</gene>
<dbReference type="AlphaFoldDB" id="A0AAJ6NNH8"/>
<dbReference type="EMBL" id="CP124543">
    <property type="protein sequence ID" value="WGV23493.1"/>
    <property type="molecule type" value="Genomic_DNA"/>
</dbReference>
<name>A0AAJ6NNH8_9CYAN</name>
<dbReference type="KEGG" id="hbq:QI031_16860"/>
<reference evidence="1 2" key="1">
    <citation type="journal article" date="2023" name="Limnol Oceanogr Lett">
        <title>Environmental adaptations by the intertidal Antarctic cyanobacterium Halotia branconii CENA392 as revealed using long-read genome sequencing.</title>
        <authorList>
            <person name="Dextro R.B."/>
            <person name="Delbaje E."/>
            <person name="Freitas P.N.N."/>
            <person name="Geraldes V."/>
            <person name="Pinto E."/>
            <person name="Long P.F."/>
            <person name="Fiore M.F."/>
        </authorList>
    </citation>
    <scope>NUCLEOTIDE SEQUENCE [LARGE SCALE GENOMIC DNA]</scope>
    <source>
        <strain evidence="1 2">CENA392</strain>
    </source>
</reference>
<sequence>MIKAQLQSAIRQFQSWFFQAKNTNPDNVLNQPPKEIIAEFAQKLYQLPQPLKYRTTVQEALNVAIADWQQNPQAANSLVILGSPVEAIAQIVQSSLTADLLGNLQVINPLTQWQRSTDPSALQTVISNALASQLKSPQSVNSQLSERQTLIVIPCLAQCFLRCIQGWEGIEFLQNAVIQDQSRFWLIGCNYWAWTFLNQVCQVSAYLEQVQPLPELAGDELQEWLKPVTTEFKPQEGVELAYWKSLANFASGLSSVAANLWLQALRIRAADTPDAVSEAKPGLIDHDVNLEVTANLLQTNPILPIMPDLITFDRYLLHSLLLHGQMTRPHLALSLGENEQIVRSRVQTLQRAGVIVQQQEQLSLNPAYYPTLKIELSNNNFSVGDK</sequence>
<accession>A0AAJ6NNH8</accession>
<evidence type="ECO:0000313" key="2">
    <source>
        <dbReference type="Proteomes" id="UP001223520"/>
    </source>
</evidence>
<proteinExistence type="predicted"/>
<evidence type="ECO:0000313" key="1">
    <source>
        <dbReference type="EMBL" id="WGV23493.1"/>
    </source>
</evidence>
<dbReference type="Proteomes" id="UP001223520">
    <property type="component" value="Chromosome"/>
</dbReference>
<organism evidence="1 2">
    <name type="scientific">Halotia branconii CENA392</name>
    <dbReference type="NCBI Taxonomy" id="1539056"/>
    <lineage>
        <taxon>Bacteria</taxon>
        <taxon>Bacillati</taxon>
        <taxon>Cyanobacteriota</taxon>
        <taxon>Cyanophyceae</taxon>
        <taxon>Nostocales</taxon>
        <taxon>Nodulariaceae</taxon>
        <taxon>Halotia</taxon>
    </lineage>
</organism>
<dbReference type="RefSeq" id="WP_281480819.1">
    <property type="nucleotide sequence ID" value="NZ_CP124543.1"/>
</dbReference>
<protein>
    <submittedName>
        <fullName evidence="1">Uncharacterized protein</fullName>
    </submittedName>
</protein>